<protein>
    <submittedName>
        <fullName evidence="6">Glyoxylate reductase</fullName>
    </submittedName>
</protein>
<comment type="similarity">
    <text evidence="1 3">Belongs to the D-isomer specific 2-hydroxyacid dehydrogenase family.</text>
</comment>
<dbReference type="InterPro" id="IPR029752">
    <property type="entry name" value="D-isomer_DH_CS1"/>
</dbReference>
<dbReference type="Pfam" id="PF02826">
    <property type="entry name" value="2-Hacid_dh_C"/>
    <property type="match status" value="1"/>
</dbReference>
<evidence type="ECO:0000259" key="4">
    <source>
        <dbReference type="Pfam" id="PF00389"/>
    </source>
</evidence>
<dbReference type="AlphaFoldDB" id="A0AA35VYS2"/>
<dbReference type="SUPFAM" id="SSF51735">
    <property type="entry name" value="NAD(P)-binding Rossmann-fold domains"/>
    <property type="match status" value="1"/>
</dbReference>
<feature type="domain" description="D-isomer specific 2-hydroxyacid dehydrogenase catalytic" evidence="4">
    <location>
        <begin position="7"/>
        <end position="315"/>
    </location>
</feature>
<dbReference type="InterPro" id="IPR006139">
    <property type="entry name" value="D-isomer_2_OHA_DH_cat_dom"/>
</dbReference>
<gene>
    <name evidence="6" type="ORF">GBAR_LOCUS2622</name>
</gene>
<evidence type="ECO:0000313" key="6">
    <source>
        <dbReference type="EMBL" id="CAI7999142.1"/>
    </source>
</evidence>
<reference evidence="6" key="1">
    <citation type="submission" date="2023-03" db="EMBL/GenBank/DDBJ databases">
        <authorList>
            <person name="Steffen K."/>
            <person name="Cardenas P."/>
        </authorList>
    </citation>
    <scope>NUCLEOTIDE SEQUENCE</scope>
</reference>
<evidence type="ECO:0000256" key="1">
    <source>
        <dbReference type="ARBA" id="ARBA00005854"/>
    </source>
</evidence>
<dbReference type="FunFam" id="3.40.50.720:FF:000462">
    <property type="entry name" value="Glyoxylate reductase (NADP+)"/>
    <property type="match status" value="1"/>
</dbReference>
<dbReference type="GO" id="GO:0016618">
    <property type="term" value="F:hydroxypyruvate reductase [NAD(P)H] activity"/>
    <property type="evidence" value="ECO:0007669"/>
    <property type="project" value="TreeGrafter"/>
</dbReference>
<dbReference type="Pfam" id="PF00389">
    <property type="entry name" value="2-Hacid_dh"/>
    <property type="match status" value="1"/>
</dbReference>
<dbReference type="Proteomes" id="UP001174909">
    <property type="component" value="Unassembled WGS sequence"/>
</dbReference>
<dbReference type="InterPro" id="IPR036291">
    <property type="entry name" value="NAD(P)-bd_dom_sf"/>
</dbReference>
<evidence type="ECO:0000259" key="5">
    <source>
        <dbReference type="Pfam" id="PF02826"/>
    </source>
</evidence>
<dbReference type="GO" id="GO:0030267">
    <property type="term" value="F:glyoxylate reductase (NADPH) activity"/>
    <property type="evidence" value="ECO:0007669"/>
    <property type="project" value="TreeGrafter"/>
</dbReference>
<proteinExistence type="inferred from homology"/>
<accession>A0AA35VYS2</accession>
<organism evidence="6 7">
    <name type="scientific">Geodia barretti</name>
    <name type="common">Barrett's horny sponge</name>
    <dbReference type="NCBI Taxonomy" id="519541"/>
    <lineage>
        <taxon>Eukaryota</taxon>
        <taxon>Metazoa</taxon>
        <taxon>Porifera</taxon>
        <taxon>Demospongiae</taxon>
        <taxon>Heteroscleromorpha</taxon>
        <taxon>Tetractinellida</taxon>
        <taxon>Astrophorina</taxon>
        <taxon>Geodiidae</taxon>
        <taxon>Geodia</taxon>
    </lineage>
</organism>
<keyword evidence="2 3" id="KW-0560">Oxidoreductase</keyword>
<feature type="non-terminal residue" evidence="6">
    <location>
        <position position="316"/>
    </location>
</feature>
<dbReference type="PROSITE" id="PS00671">
    <property type="entry name" value="D_2_HYDROXYACID_DH_3"/>
    <property type="match status" value="1"/>
</dbReference>
<evidence type="ECO:0000256" key="2">
    <source>
        <dbReference type="ARBA" id="ARBA00023002"/>
    </source>
</evidence>
<sequence>MSTARAFVTRTLLPEALDIIREVADVTVWPEETPPSVEELRRHCGDADGILTTIMDRVDADLLDAAPRLRAISQLAVGLDNVDVAEATRRGIPVGYTPGVLAKSTADLAMALLLGAARRTSESERWLRGGGWQIQFHPTHWLGQDVHEACLGIVGLGQIGREIAKRAGGFDMDIVYHSRTRYPDAEAEHGLRYAEFPDLLAQADFVVLSVPLTPQTHHLISGPQLAMMKPSAILINVSRGPVVDPAALYEALRDGQIARAALDVTSPEPIAVDDPLLTLDNLVITPHIGSAALPTRLNTMKLAARNLVAGLKGEPM</sequence>
<dbReference type="EMBL" id="CASHTH010000356">
    <property type="protein sequence ID" value="CAI7999142.1"/>
    <property type="molecule type" value="Genomic_DNA"/>
</dbReference>
<dbReference type="GO" id="GO:0005829">
    <property type="term" value="C:cytosol"/>
    <property type="evidence" value="ECO:0007669"/>
    <property type="project" value="TreeGrafter"/>
</dbReference>
<keyword evidence="7" id="KW-1185">Reference proteome</keyword>
<evidence type="ECO:0000313" key="7">
    <source>
        <dbReference type="Proteomes" id="UP001174909"/>
    </source>
</evidence>
<evidence type="ECO:0000256" key="3">
    <source>
        <dbReference type="RuleBase" id="RU003719"/>
    </source>
</evidence>
<dbReference type="GO" id="GO:0051287">
    <property type="term" value="F:NAD binding"/>
    <property type="evidence" value="ECO:0007669"/>
    <property type="project" value="InterPro"/>
</dbReference>
<comment type="caution">
    <text evidence="6">The sequence shown here is derived from an EMBL/GenBank/DDBJ whole genome shotgun (WGS) entry which is preliminary data.</text>
</comment>
<dbReference type="PROSITE" id="PS00065">
    <property type="entry name" value="D_2_HYDROXYACID_DH_1"/>
    <property type="match status" value="1"/>
</dbReference>
<name>A0AA35VYS2_GEOBA</name>
<dbReference type="Gene3D" id="3.40.50.720">
    <property type="entry name" value="NAD(P)-binding Rossmann-like Domain"/>
    <property type="match status" value="2"/>
</dbReference>
<dbReference type="InterPro" id="IPR006140">
    <property type="entry name" value="D-isomer_DH_NAD-bd"/>
</dbReference>
<dbReference type="SUPFAM" id="SSF52283">
    <property type="entry name" value="Formate/glycerate dehydrogenase catalytic domain-like"/>
    <property type="match status" value="1"/>
</dbReference>
<dbReference type="InterPro" id="IPR050223">
    <property type="entry name" value="D-isomer_2-hydroxyacid_DH"/>
</dbReference>
<dbReference type="InterPro" id="IPR029753">
    <property type="entry name" value="D-isomer_DH_CS"/>
</dbReference>
<dbReference type="CDD" id="cd05301">
    <property type="entry name" value="GDH"/>
    <property type="match status" value="1"/>
</dbReference>
<dbReference type="PANTHER" id="PTHR10996">
    <property type="entry name" value="2-HYDROXYACID DEHYDROGENASE-RELATED"/>
    <property type="match status" value="1"/>
</dbReference>
<dbReference type="PANTHER" id="PTHR10996:SF257">
    <property type="entry name" value="GLYOXYLATE REDUCTASE 1"/>
    <property type="match status" value="1"/>
</dbReference>
<feature type="domain" description="D-isomer specific 2-hydroxyacid dehydrogenase NAD-binding" evidence="5">
    <location>
        <begin position="110"/>
        <end position="289"/>
    </location>
</feature>